<proteinExistence type="predicted"/>
<dbReference type="Gene3D" id="3.90.226.10">
    <property type="entry name" value="2-enoyl-CoA Hydratase, Chain A, domain 1"/>
    <property type="match status" value="1"/>
</dbReference>
<comment type="caution">
    <text evidence="1">The sequence shown here is derived from an EMBL/GenBank/DDBJ whole genome shotgun (WGS) entry which is preliminary data.</text>
</comment>
<keyword evidence="2" id="KW-1185">Reference proteome</keyword>
<dbReference type="PANTHER" id="PTHR11941">
    <property type="entry name" value="ENOYL-COA HYDRATASE-RELATED"/>
    <property type="match status" value="1"/>
</dbReference>
<dbReference type="GO" id="GO:0005739">
    <property type="term" value="C:mitochondrion"/>
    <property type="evidence" value="ECO:0007669"/>
    <property type="project" value="TreeGrafter"/>
</dbReference>
<evidence type="ECO:0000313" key="2">
    <source>
        <dbReference type="Proteomes" id="UP000649617"/>
    </source>
</evidence>
<dbReference type="GO" id="GO:0006635">
    <property type="term" value="P:fatty acid beta-oxidation"/>
    <property type="evidence" value="ECO:0007669"/>
    <property type="project" value="TreeGrafter"/>
</dbReference>
<dbReference type="InterPro" id="IPR001753">
    <property type="entry name" value="Enoyl-CoA_hydra/iso"/>
</dbReference>
<dbReference type="PANTHER" id="PTHR11941:SF45">
    <property type="entry name" value="ENOYL-COA DELTA ISOMERASE 1, MITOCHONDRIAL"/>
    <property type="match status" value="1"/>
</dbReference>
<reference evidence="1" key="1">
    <citation type="submission" date="2021-02" db="EMBL/GenBank/DDBJ databases">
        <authorList>
            <person name="Dougan E. K."/>
            <person name="Rhodes N."/>
            <person name="Thang M."/>
            <person name="Chan C."/>
        </authorList>
    </citation>
    <scope>NUCLEOTIDE SEQUENCE</scope>
</reference>
<dbReference type="Proteomes" id="UP000649617">
    <property type="component" value="Unassembled WGS sequence"/>
</dbReference>
<dbReference type="InterPro" id="IPR029045">
    <property type="entry name" value="ClpP/crotonase-like_dom_sf"/>
</dbReference>
<organism evidence="1 2">
    <name type="scientific">Symbiodinium pilosum</name>
    <name type="common">Dinoflagellate</name>
    <dbReference type="NCBI Taxonomy" id="2952"/>
    <lineage>
        <taxon>Eukaryota</taxon>
        <taxon>Sar</taxon>
        <taxon>Alveolata</taxon>
        <taxon>Dinophyceae</taxon>
        <taxon>Suessiales</taxon>
        <taxon>Symbiodiniaceae</taxon>
        <taxon>Symbiodinium</taxon>
    </lineage>
</organism>
<dbReference type="AlphaFoldDB" id="A0A812QBP8"/>
<accession>A0A812QBP8</accession>
<dbReference type="Pfam" id="PF00378">
    <property type="entry name" value="ECH_1"/>
    <property type="match status" value="1"/>
</dbReference>
<protein>
    <submittedName>
        <fullName evidence="1">Eci1 protein</fullName>
    </submittedName>
</protein>
<dbReference type="CDD" id="cd06558">
    <property type="entry name" value="crotonase-like"/>
    <property type="match status" value="1"/>
</dbReference>
<name>A0A812QBP8_SYMPI</name>
<evidence type="ECO:0000313" key="1">
    <source>
        <dbReference type="EMBL" id="CAE7388575.1"/>
    </source>
</evidence>
<sequence>MYEERKEIFGNVFTAGLDIKELYAPATSEARTREFWRTLSQVLTQIYNSRLSTVAIINGACPAGGCVLALCCDWRIITWNGSMGLNEVALGMRVPFYWCELMARTCGLRAAEDLLLSASMPTSTDLRSLQLVDEIVEKPEDLMPAGIERLTKWLKFPSEGYVPTKRHMRGEFAQRWRDGIEWEGQEVWKAINHPATIASLDQVMKRLSGGAKSKL</sequence>
<dbReference type="OrthoDB" id="444691at2759"/>
<dbReference type="SUPFAM" id="SSF52096">
    <property type="entry name" value="ClpP/crotonase"/>
    <property type="match status" value="1"/>
</dbReference>
<dbReference type="EMBL" id="CAJNIZ010016668">
    <property type="protein sequence ID" value="CAE7388575.1"/>
    <property type="molecule type" value="Genomic_DNA"/>
</dbReference>
<gene>
    <name evidence="1" type="primary">Eci1</name>
    <name evidence="1" type="ORF">SPIL2461_LOCUS9520</name>
</gene>